<dbReference type="AlphaFoldDB" id="A0A829Y8C6"/>
<keyword evidence="2" id="KW-1185">Reference proteome</keyword>
<protein>
    <submittedName>
        <fullName evidence="1">Uncharacterized protein</fullName>
    </submittedName>
</protein>
<evidence type="ECO:0000313" key="2">
    <source>
        <dbReference type="Proteomes" id="UP000445000"/>
    </source>
</evidence>
<gene>
    <name evidence="1" type="ORF">GCM10011487_14300</name>
</gene>
<dbReference type="EMBL" id="BLJN01000001">
    <property type="protein sequence ID" value="GFE79430.1"/>
    <property type="molecule type" value="Genomic_DNA"/>
</dbReference>
<evidence type="ECO:0000313" key="1">
    <source>
        <dbReference type="EMBL" id="GFE79430.1"/>
    </source>
</evidence>
<name>A0A829Y8C6_9GAMM</name>
<accession>A0A829Y8C6</accession>
<dbReference type="Proteomes" id="UP000445000">
    <property type="component" value="Unassembled WGS sequence"/>
</dbReference>
<organism evidence="1 2">
    <name type="scientific">Steroidobacter agaridevorans</name>
    <dbReference type="NCBI Taxonomy" id="2695856"/>
    <lineage>
        <taxon>Bacteria</taxon>
        <taxon>Pseudomonadati</taxon>
        <taxon>Pseudomonadota</taxon>
        <taxon>Gammaproteobacteria</taxon>
        <taxon>Steroidobacterales</taxon>
        <taxon>Steroidobacteraceae</taxon>
        <taxon>Steroidobacter</taxon>
    </lineage>
</organism>
<reference evidence="2" key="1">
    <citation type="submission" date="2020-01" db="EMBL/GenBank/DDBJ databases">
        <title>'Steroidobacter agaridevorans' sp. nov., agar-degrading bacteria isolated from rhizosphere soils.</title>
        <authorList>
            <person name="Ikenaga M."/>
            <person name="Kataoka M."/>
            <person name="Murouchi A."/>
            <person name="Katsuragi S."/>
            <person name="Sakai M."/>
        </authorList>
    </citation>
    <scope>NUCLEOTIDE SEQUENCE [LARGE SCALE GENOMIC DNA]</scope>
    <source>
        <strain evidence="2">YU21-B</strain>
    </source>
</reference>
<sequence>MVYVAVAEQDAVGLTVCWRAVPEVPQPVQDQLPPVDGVGAKTTCAPELIVALAVWTPLMNGVIVVGLQVPPPPVGPYEQYRGLPTLIAGNKEAEQLMGPVCVAYTNVPDLPYATERVPLNVHVSPSLAHFV</sequence>
<comment type="caution">
    <text evidence="1">The sequence shown here is derived from an EMBL/GenBank/DDBJ whole genome shotgun (WGS) entry which is preliminary data.</text>
</comment>
<proteinExistence type="predicted"/>